<dbReference type="GO" id="GO:0003700">
    <property type="term" value="F:DNA-binding transcription factor activity"/>
    <property type="evidence" value="ECO:0007669"/>
    <property type="project" value="TreeGrafter"/>
</dbReference>
<dbReference type="PROSITE" id="PS50932">
    <property type="entry name" value="HTH_LACI_2"/>
    <property type="match status" value="1"/>
</dbReference>
<dbReference type="KEGG" id="aoc:Aocu_01540"/>
<dbReference type="STRING" id="35623.Aocu_01540"/>
<keyword evidence="3" id="KW-0804">Transcription</keyword>
<dbReference type="InterPro" id="IPR046335">
    <property type="entry name" value="LacI/GalR-like_sensor"/>
</dbReference>
<dbReference type="InterPro" id="IPR000843">
    <property type="entry name" value="HTH_LacI"/>
</dbReference>
<evidence type="ECO:0000313" key="6">
    <source>
        <dbReference type="Proteomes" id="UP000032434"/>
    </source>
</evidence>
<dbReference type="OrthoDB" id="9768806at2"/>
<dbReference type="SUPFAM" id="SSF47413">
    <property type="entry name" value="lambda repressor-like DNA-binding domains"/>
    <property type="match status" value="1"/>
</dbReference>
<dbReference type="PATRIC" id="fig|35623.3.peg.154"/>
<keyword evidence="6" id="KW-1185">Reference proteome</keyword>
<dbReference type="InParanoid" id="A0A061AH17"/>
<dbReference type="Pfam" id="PF00356">
    <property type="entry name" value="LacI"/>
    <property type="match status" value="1"/>
</dbReference>
<keyword evidence="2" id="KW-0238">DNA-binding</keyword>
<accession>A0A061AH17</accession>
<name>A0A061AH17_9MOLU</name>
<dbReference type="SMART" id="SM00354">
    <property type="entry name" value="HTH_LACI"/>
    <property type="match status" value="1"/>
</dbReference>
<dbReference type="CDD" id="cd01392">
    <property type="entry name" value="HTH_LacI"/>
    <property type="match status" value="1"/>
</dbReference>
<dbReference type="Pfam" id="PF13377">
    <property type="entry name" value="Peripla_BP_3"/>
    <property type="match status" value="1"/>
</dbReference>
<evidence type="ECO:0000256" key="3">
    <source>
        <dbReference type="ARBA" id="ARBA00023163"/>
    </source>
</evidence>
<dbReference type="InterPro" id="IPR010982">
    <property type="entry name" value="Lambda_DNA-bd_dom_sf"/>
</dbReference>
<evidence type="ECO:0000313" key="5">
    <source>
        <dbReference type="EMBL" id="CDR30227.1"/>
    </source>
</evidence>
<dbReference type="AlphaFoldDB" id="A0A061AH17"/>
<feature type="domain" description="HTH lacI-type" evidence="4">
    <location>
        <begin position="2"/>
        <end position="56"/>
    </location>
</feature>
<dbReference type="Gene3D" id="1.10.260.40">
    <property type="entry name" value="lambda repressor-like DNA-binding domains"/>
    <property type="match status" value="1"/>
</dbReference>
<dbReference type="InterPro" id="IPR028082">
    <property type="entry name" value="Peripla_BP_I"/>
</dbReference>
<sequence length="319" mass="37099">MINIKEIAKICNVSPSTVSRVIRKKGYVSEKNRTLIEETIKQHGYVADESARILRYENSNTIGIIISDINNFFYSLILEKLVKDFREQNYKVIITYSFENLDIERENFLSLMSYRTKAIIFIPTSDQNRDIVDIALKRNILVLQLFRKPYDDIGSLTVDDAHGAFLATNHLINQGCHNIFLLSVNVRHTPHRSIGYIKAHEEHKIRYNEQNIYRFSPNDSIKDVIKEEIIKKKPDGIIAGTNTFGLNTISAISELDDSYKHIKIISFDDIDWFKLLKISTVAQPIDEIYHAIYDYIAKRLDHHQLPKEHIKIIPELIIR</sequence>
<keyword evidence="1" id="KW-0805">Transcription regulation</keyword>
<proteinExistence type="predicted"/>
<dbReference type="RefSeq" id="WP_052669873.1">
    <property type="nucleotide sequence ID" value="NZ_FUZK01000002.1"/>
</dbReference>
<evidence type="ECO:0000259" key="4">
    <source>
        <dbReference type="PROSITE" id="PS50932"/>
    </source>
</evidence>
<dbReference type="CDD" id="cd06267">
    <property type="entry name" value="PBP1_LacI_sugar_binding-like"/>
    <property type="match status" value="1"/>
</dbReference>
<gene>
    <name evidence="5" type="ORF">Aocu_01540</name>
</gene>
<dbReference type="PANTHER" id="PTHR30146:SF154">
    <property type="entry name" value="TRANSCRIPTION REGULATOR, MEMBER OF GALR FAMILY"/>
    <property type="match status" value="1"/>
</dbReference>
<protein>
    <submittedName>
        <fullName evidence="5">Periplasmic binding protein/LacI transcriptional regulator</fullName>
    </submittedName>
</protein>
<evidence type="ECO:0000256" key="2">
    <source>
        <dbReference type="ARBA" id="ARBA00023125"/>
    </source>
</evidence>
<reference evidence="6" key="1">
    <citation type="submission" date="2014-05" db="EMBL/GenBank/DDBJ databases">
        <authorList>
            <person name="Kube M."/>
        </authorList>
    </citation>
    <scope>NUCLEOTIDE SEQUENCE [LARGE SCALE GENOMIC DNA]</scope>
</reference>
<dbReference type="EMBL" id="LK028559">
    <property type="protein sequence ID" value="CDR30227.1"/>
    <property type="molecule type" value="Genomic_DNA"/>
</dbReference>
<dbReference type="PANTHER" id="PTHR30146">
    <property type="entry name" value="LACI-RELATED TRANSCRIPTIONAL REPRESSOR"/>
    <property type="match status" value="1"/>
</dbReference>
<dbReference type="HOGENOM" id="CLU_037628_6_0_14"/>
<organism evidence="5 6">
    <name type="scientific">Acholeplasma oculi</name>
    <dbReference type="NCBI Taxonomy" id="35623"/>
    <lineage>
        <taxon>Bacteria</taxon>
        <taxon>Bacillati</taxon>
        <taxon>Mycoplasmatota</taxon>
        <taxon>Mollicutes</taxon>
        <taxon>Acholeplasmatales</taxon>
        <taxon>Acholeplasmataceae</taxon>
        <taxon>Acholeplasma</taxon>
    </lineage>
</organism>
<dbReference type="SUPFAM" id="SSF53822">
    <property type="entry name" value="Periplasmic binding protein-like I"/>
    <property type="match status" value="1"/>
</dbReference>
<dbReference type="Gene3D" id="3.40.50.2300">
    <property type="match status" value="2"/>
</dbReference>
<dbReference type="GO" id="GO:0000976">
    <property type="term" value="F:transcription cis-regulatory region binding"/>
    <property type="evidence" value="ECO:0007669"/>
    <property type="project" value="TreeGrafter"/>
</dbReference>
<evidence type="ECO:0000256" key="1">
    <source>
        <dbReference type="ARBA" id="ARBA00023015"/>
    </source>
</evidence>
<dbReference type="Proteomes" id="UP000032434">
    <property type="component" value="Chromosome 1"/>
</dbReference>